<evidence type="ECO:0000313" key="5">
    <source>
        <dbReference type="Proteomes" id="UP000284842"/>
    </source>
</evidence>
<dbReference type="AlphaFoldDB" id="A0A409W529"/>
<dbReference type="Pfam" id="PF20151">
    <property type="entry name" value="DUF6533"/>
    <property type="match status" value="1"/>
</dbReference>
<protein>
    <recommendedName>
        <fullName evidence="3">DUF6533 domain-containing protein</fullName>
    </recommendedName>
</protein>
<keyword evidence="2" id="KW-0472">Membrane</keyword>
<feature type="region of interest" description="Disordered" evidence="1">
    <location>
        <begin position="419"/>
        <end position="447"/>
    </location>
</feature>
<feature type="transmembrane region" description="Helical" evidence="2">
    <location>
        <begin position="239"/>
        <end position="258"/>
    </location>
</feature>
<dbReference type="EMBL" id="NHTK01005808">
    <property type="protein sequence ID" value="PPQ73592.1"/>
    <property type="molecule type" value="Genomic_DNA"/>
</dbReference>
<feature type="transmembrane region" description="Helical" evidence="2">
    <location>
        <begin position="145"/>
        <end position="172"/>
    </location>
</feature>
<dbReference type="Proteomes" id="UP000284842">
    <property type="component" value="Unassembled WGS sequence"/>
</dbReference>
<dbReference type="OrthoDB" id="2638860at2759"/>
<evidence type="ECO:0000256" key="1">
    <source>
        <dbReference type="SAM" id="MobiDB-lite"/>
    </source>
</evidence>
<keyword evidence="2" id="KW-1133">Transmembrane helix</keyword>
<name>A0A409W529_9AGAR</name>
<gene>
    <name evidence="4" type="ORF">CVT24_007960</name>
</gene>
<feature type="domain" description="DUF6533" evidence="3">
    <location>
        <begin position="33"/>
        <end position="76"/>
    </location>
</feature>
<feature type="compositionally biased region" description="Low complexity" evidence="1">
    <location>
        <begin position="430"/>
        <end position="441"/>
    </location>
</feature>
<feature type="transmembrane region" description="Helical" evidence="2">
    <location>
        <begin position="192"/>
        <end position="218"/>
    </location>
</feature>
<feature type="region of interest" description="Disordered" evidence="1">
    <location>
        <begin position="1"/>
        <end position="20"/>
    </location>
</feature>
<accession>A0A409W529</accession>
<comment type="caution">
    <text evidence="4">The sequence shown here is derived from an EMBL/GenBank/DDBJ whole genome shotgun (WGS) entry which is preliminary data.</text>
</comment>
<dbReference type="InParanoid" id="A0A409W529"/>
<sequence>MLPSLSIRAPSIDGNTSSSGSQDTIESFQLVHYCQVAALVITLYDHIITLDREVEYIWMRKWSKSKVLYLLARYFGDFLLISVIVVFLNQDASRLDNTNPVSYAALFCENKGLIGLKVVGTGSMVIILITQVIMQLRIKALYGKIISRIITVLWLIEVVGVLSLGVASLVAIDVRSYTLDTARVCNPTYLPRFAFLFWVPVICFETFLFVLAFRIAYLNWLEVGDWRGAALLHIVLRDNFQFFFLAFACYIVTAATWLTANPRYFTVPGSFSCSLTAIMGCRLVLNLCEAYHVPRGQQVTMARNNNSIWGATNTRTIRFINPKTTRQVECCTRTVDVIDGQITNVTTVSSSHPRTSEDEELAVAIRYEGADIKATLDSRADDLEGGPAYAMKTIITGAGSGDKTRSQTPTAFVRPHINLQVDDEHNHSNSTQPSTRPPRTQTDNDTV</sequence>
<evidence type="ECO:0000259" key="3">
    <source>
        <dbReference type="Pfam" id="PF20151"/>
    </source>
</evidence>
<evidence type="ECO:0000256" key="2">
    <source>
        <dbReference type="SAM" id="Phobius"/>
    </source>
</evidence>
<feature type="transmembrane region" description="Helical" evidence="2">
    <location>
        <begin position="67"/>
        <end position="88"/>
    </location>
</feature>
<feature type="transmembrane region" description="Helical" evidence="2">
    <location>
        <begin position="113"/>
        <end position="133"/>
    </location>
</feature>
<proteinExistence type="predicted"/>
<evidence type="ECO:0000313" key="4">
    <source>
        <dbReference type="EMBL" id="PPQ73592.1"/>
    </source>
</evidence>
<keyword evidence="2" id="KW-0812">Transmembrane</keyword>
<dbReference type="InterPro" id="IPR045340">
    <property type="entry name" value="DUF6533"/>
</dbReference>
<keyword evidence="5" id="KW-1185">Reference proteome</keyword>
<reference evidence="4 5" key="1">
    <citation type="journal article" date="2018" name="Evol. Lett.">
        <title>Horizontal gene cluster transfer increased hallucinogenic mushroom diversity.</title>
        <authorList>
            <person name="Reynolds H.T."/>
            <person name="Vijayakumar V."/>
            <person name="Gluck-Thaler E."/>
            <person name="Korotkin H.B."/>
            <person name="Matheny P.B."/>
            <person name="Slot J.C."/>
        </authorList>
    </citation>
    <scope>NUCLEOTIDE SEQUENCE [LARGE SCALE GENOMIC DNA]</scope>
    <source>
        <strain evidence="4 5">2629</strain>
    </source>
</reference>
<organism evidence="4 5">
    <name type="scientific">Panaeolus cyanescens</name>
    <dbReference type="NCBI Taxonomy" id="181874"/>
    <lineage>
        <taxon>Eukaryota</taxon>
        <taxon>Fungi</taxon>
        <taxon>Dikarya</taxon>
        <taxon>Basidiomycota</taxon>
        <taxon>Agaricomycotina</taxon>
        <taxon>Agaricomycetes</taxon>
        <taxon>Agaricomycetidae</taxon>
        <taxon>Agaricales</taxon>
        <taxon>Agaricineae</taxon>
        <taxon>Galeropsidaceae</taxon>
        <taxon>Panaeolus</taxon>
    </lineage>
</organism>